<dbReference type="AlphaFoldDB" id="A0A9N8DYW0"/>
<dbReference type="InterPro" id="IPR052592">
    <property type="entry name" value="LRR-RLK"/>
</dbReference>
<reference evidence="1" key="1">
    <citation type="submission" date="2020-06" db="EMBL/GenBank/DDBJ databases">
        <authorList>
            <consortium name="Plant Systems Biology data submission"/>
        </authorList>
    </citation>
    <scope>NUCLEOTIDE SEQUENCE</scope>
    <source>
        <strain evidence="1">D6</strain>
    </source>
</reference>
<sequence length="273" mass="29293">MKEPCNGNQTLENLELLGNGLAGTLPEELGLLTSLKYIRLGKDNNGGTIISQFGSLPKLWGLHLVGSHLSGTIPSELGSLSNTLKGFAVQGNFLSGSLPSELWQLRELKELRIGNNPLELSIQNDVHKYMPKFRVIYAARLTTLDGSLPTTLGLLTGLSHFNIEENVVTGPLPSELATLTSLGSIIAKINQLTGSLPSEYGLFRSFASLDLRGNMGMVGPFPPQLANLNESLELLDLEDTSITGNIPKKLCELESLNFACPPMCGCGCPCSEL</sequence>
<organism evidence="1 2">
    <name type="scientific">Seminavis robusta</name>
    <dbReference type="NCBI Taxonomy" id="568900"/>
    <lineage>
        <taxon>Eukaryota</taxon>
        <taxon>Sar</taxon>
        <taxon>Stramenopiles</taxon>
        <taxon>Ochrophyta</taxon>
        <taxon>Bacillariophyta</taxon>
        <taxon>Bacillariophyceae</taxon>
        <taxon>Bacillariophycidae</taxon>
        <taxon>Naviculales</taxon>
        <taxon>Naviculaceae</taxon>
        <taxon>Seminavis</taxon>
    </lineage>
</organism>
<dbReference type="SUPFAM" id="SSF52058">
    <property type="entry name" value="L domain-like"/>
    <property type="match status" value="1"/>
</dbReference>
<dbReference type="Proteomes" id="UP001153069">
    <property type="component" value="Unassembled WGS sequence"/>
</dbReference>
<evidence type="ECO:0000313" key="2">
    <source>
        <dbReference type="Proteomes" id="UP001153069"/>
    </source>
</evidence>
<dbReference type="EMBL" id="CAICTM010000376">
    <property type="protein sequence ID" value="CAB9509165.1"/>
    <property type="molecule type" value="Genomic_DNA"/>
</dbReference>
<evidence type="ECO:0000313" key="1">
    <source>
        <dbReference type="EMBL" id="CAB9509165.1"/>
    </source>
</evidence>
<dbReference type="Gene3D" id="3.80.10.10">
    <property type="entry name" value="Ribonuclease Inhibitor"/>
    <property type="match status" value="2"/>
</dbReference>
<dbReference type="InterPro" id="IPR001611">
    <property type="entry name" value="Leu-rich_rpt"/>
</dbReference>
<protein>
    <submittedName>
        <fullName evidence="1">Leucine rich repeat</fullName>
    </submittedName>
</protein>
<name>A0A9N8DYW0_9STRA</name>
<dbReference type="OrthoDB" id="47890at2759"/>
<proteinExistence type="predicted"/>
<dbReference type="Pfam" id="PF00560">
    <property type="entry name" value="LRR_1"/>
    <property type="match status" value="1"/>
</dbReference>
<dbReference type="PANTHER" id="PTHR48054:SF82">
    <property type="entry name" value="LRR RECEPTOR-LIKE SERINE_THREONINE-PROTEIN KINASE FLS2"/>
    <property type="match status" value="1"/>
</dbReference>
<keyword evidence="2" id="KW-1185">Reference proteome</keyword>
<comment type="caution">
    <text evidence="1">The sequence shown here is derived from an EMBL/GenBank/DDBJ whole genome shotgun (WGS) entry which is preliminary data.</text>
</comment>
<accession>A0A9N8DYW0</accession>
<gene>
    <name evidence="1" type="ORF">SEMRO_377_G130090.1</name>
</gene>
<dbReference type="PANTHER" id="PTHR48054">
    <property type="entry name" value="RECEPTOR KINASE-LIKE PROTEIN XA21"/>
    <property type="match status" value="1"/>
</dbReference>
<dbReference type="InterPro" id="IPR032675">
    <property type="entry name" value="LRR_dom_sf"/>
</dbReference>